<proteinExistence type="predicted"/>
<dbReference type="CDD" id="cd00067">
    <property type="entry name" value="GAL4"/>
    <property type="match status" value="1"/>
</dbReference>
<dbReference type="SUPFAM" id="SSF57701">
    <property type="entry name" value="Zn2/Cys6 DNA-binding domain"/>
    <property type="match status" value="1"/>
</dbReference>
<evidence type="ECO:0000313" key="10">
    <source>
        <dbReference type="Proteomes" id="UP000095038"/>
    </source>
</evidence>
<dbReference type="Pfam" id="PF00172">
    <property type="entry name" value="Zn_clus"/>
    <property type="match status" value="1"/>
</dbReference>
<evidence type="ECO:0000256" key="3">
    <source>
        <dbReference type="ARBA" id="ARBA00022833"/>
    </source>
</evidence>
<dbReference type="InterPro" id="IPR001138">
    <property type="entry name" value="Zn2Cys6_DnaBD"/>
</dbReference>
<dbReference type="OrthoDB" id="4151048at2759"/>
<feature type="non-terminal residue" evidence="9">
    <location>
        <position position="63"/>
    </location>
</feature>
<dbReference type="GeneID" id="30963043"/>
<accession>A0A1D2VN23</accession>
<keyword evidence="3" id="KW-0862">Zinc</keyword>
<dbReference type="PROSITE" id="PS00463">
    <property type="entry name" value="ZN2_CY6_FUNGAL_1"/>
    <property type="match status" value="1"/>
</dbReference>
<dbReference type="Gene3D" id="4.10.240.10">
    <property type="entry name" value="Zn(2)-C6 fungal-type DNA-binding domain"/>
    <property type="match status" value="1"/>
</dbReference>
<dbReference type="GO" id="GO:0043565">
    <property type="term" value="F:sequence-specific DNA binding"/>
    <property type="evidence" value="ECO:0007669"/>
    <property type="project" value="TreeGrafter"/>
</dbReference>
<dbReference type="Proteomes" id="UP000095038">
    <property type="component" value="Unassembled WGS sequence"/>
</dbReference>
<dbReference type="STRING" id="1344418.A0A1D2VN23"/>
<dbReference type="AlphaFoldDB" id="A0A1D2VN23"/>
<feature type="non-terminal residue" evidence="9">
    <location>
        <position position="1"/>
    </location>
</feature>
<evidence type="ECO:0000313" key="9">
    <source>
        <dbReference type="EMBL" id="ODV63006.1"/>
    </source>
</evidence>
<dbReference type="InterPro" id="IPR036864">
    <property type="entry name" value="Zn2-C6_fun-type_DNA-bd_sf"/>
</dbReference>
<evidence type="ECO:0000256" key="5">
    <source>
        <dbReference type="ARBA" id="ARBA00023125"/>
    </source>
</evidence>
<comment type="subcellular location">
    <subcellularLocation>
        <location evidence="1">Nucleus</location>
    </subcellularLocation>
</comment>
<dbReference type="InterPro" id="IPR020448">
    <property type="entry name" value="Maltose_ferment_reg_DNA-bd"/>
</dbReference>
<name>A0A1D2VN23_9ASCO</name>
<protein>
    <recommendedName>
        <fullName evidence="8">Zn(2)-C6 fungal-type domain-containing protein</fullName>
    </recommendedName>
</protein>
<organism evidence="9 10">
    <name type="scientific">Ascoidea rubescens DSM 1968</name>
    <dbReference type="NCBI Taxonomy" id="1344418"/>
    <lineage>
        <taxon>Eukaryota</taxon>
        <taxon>Fungi</taxon>
        <taxon>Dikarya</taxon>
        <taxon>Ascomycota</taxon>
        <taxon>Saccharomycotina</taxon>
        <taxon>Saccharomycetes</taxon>
        <taxon>Ascoideaceae</taxon>
        <taxon>Ascoidea</taxon>
    </lineage>
</organism>
<evidence type="ECO:0000256" key="1">
    <source>
        <dbReference type="ARBA" id="ARBA00004123"/>
    </source>
</evidence>
<dbReference type="GO" id="GO:0005634">
    <property type="term" value="C:nucleus"/>
    <property type="evidence" value="ECO:0007669"/>
    <property type="project" value="UniProtKB-SubCell"/>
</dbReference>
<dbReference type="PANTHER" id="PTHR47782:SF10">
    <property type="entry name" value="PROTEIN SIP4"/>
    <property type="match status" value="1"/>
</dbReference>
<feature type="domain" description="Zn(2)-C6 fungal-type" evidence="8">
    <location>
        <begin position="12"/>
        <end position="42"/>
    </location>
</feature>
<dbReference type="GO" id="GO:0000981">
    <property type="term" value="F:DNA-binding transcription factor activity, RNA polymerase II-specific"/>
    <property type="evidence" value="ECO:0007669"/>
    <property type="project" value="InterPro"/>
</dbReference>
<dbReference type="GO" id="GO:0045944">
    <property type="term" value="P:positive regulation of transcription by RNA polymerase II"/>
    <property type="evidence" value="ECO:0007669"/>
    <property type="project" value="TreeGrafter"/>
</dbReference>
<keyword evidence="5" id="KW-0238">DNA-binding</keyword>
<evidence type="ECO:0000256" key="6">
    <source>
        <dbReference type="ARBA" id="ARBA00023163"/>
    </source>
</evidence>
<keyword evidence="10" id="KW-1185">Reference proteome</keyword>
<dbReference type="EMBL" id="KV454476">
    <property type="protein sequence ID" value="ODV63006.1"/>
    <property type="molecule type" value="Genomic_DNA"/>
</dbReference>
<dbReference type="SMART" id="SM00066">
    <property type="entry name" value="GAL4"/>
    <property type="match status" value="1"/>
</dbReference>
<keyword evidence="4" id="KW-0805">Transcription regulation</keyword>
<keyword evidence="6" id="KW-0804">Transcription</keyword>
<dbReference type="InterPro" id="IPR052202">
    <property type="entry name" value="Yeast_MetPath_Reg"/>
</dbReference>
<gene>
    <name evidence="9" type="ORF">ASCRUDRAFT_16297</name>
</gene>
<evidence type="ECO:0000259" key="8">
    <source>
        <dbReference type="PROSITE" id="PS50048"/>
    </source>
</evidence>
<dbReference type="PROSITE" id="PS50048">
    <property type="entry name" value="ZN2_CY6_FUNGAL_2"/>
    <property type="match status" value="1"/>
</dbReference>
<sequence>NPKNGTSRTSQACDRCRIKKIKCDGNLPSCSNCSKIGFNCKTSDKLTRRSFPKGYTENLEKNL</sequence>
<evidence type="ECO:0000256" key="7">
    <source>
        <dbReference type="ARBA" id="ARBA00023242"/>
    </source>
</evidence>
<evidence type="ECO:0000256" key="2">
    <source>
        <dbReference type="ARBA" id="ARBA00022723"/>
    </source>
</evidence>
<keyword evidence="2" id="KW-0479">Metal-binding</keyword>
<dbReference type="GO" id="GO:0008270">
    <property type="term" value="F:zinc ion binding"/>
    <property type="evidence" value="ECO:0007669"/>
    <property type="project" value="InterPro"/>
</dbReference>
<dbReference type="PRINTS" id="PR00054">
    <property type="entry name" value="FUNGALZNCYS"/>
</dbReference>
<dbReference type="PANTHER" id="PTHR47782">
    <property type="entry name" value="ZN(II)2CYS6 TRANSCRIPTION FACTOR (EUROFUNG)-RELATED"/>
    <property type="match status" value="1"/>
</dbReference>
<reference evidence="10" key="1">
    <citation type="submission" date="2016-05" db="EMBL/GenBank/DDBJ databases">
        <title>Comparative genomics of biotechnologically important yeasts.</title>
        <authorList>
            <consortium name="DOE Joint Genome Institute"/>
            <person name="Riley R."/>
            <person name="Haridas S."/>
            <person name="Wolfe K.H."/>
            <person name="Lopes M.R."/>
            <person name="Hittinger C.T."/>
            <person name="Goker M."/>
            <person name="Salamov A."/>
            <person name="Wisecaver J."/>
            <person name="Long T.M."/>
            <person name="Aerts A.L."/>
            <person name="Barry K."/>
            <person name="Choi C."/>
            <person name="Clum A."/>
            <person name="Coughlan A.Y."/>
            <person name="Deshpande S."/>
            <person name="Douglass A.P."/>
            <person name="Hanson S.J."/>
            <person name="Klenk H.-P."/>
            <person name="Labutti K."/>
            <person name="Lapidus A."/>
            <person name="Lindquist E."/>
            <person name="Lipzen A."/>
            <person name="Meier-Kolthoff J.P."/>
            <person name="Ohm R.A."/>
            <person name="Otillar R.P."/>
            <person name="Pangilinan J."/>
            <person name="Peng Y."/>
            <person name="Rokas A."/>
            <person name="Rosa C.A."/>
            <person name="Scheuner C."/>
            <person name="Sibirny A.A."/>
            <person name="Slot J.C."/>
            <person name="Stielow J.B."/>
            <person name="Sun H."/>
            <person name="Kurtzman C.P."/>
            <person name="Blackwell M."/>
            <person name="Grigoriev I.V."/>
            <person name="Jeffries T.W."/>
        </authorList>
    </citation>
    <scope>NUCLEOTIDE SEQUENCE [LARGE SCALE GENOMIC DNA]</scope>
    <source>
        <strain evidence="10">DSM 1968</strain>
    </source>
</reference>
<dbReference type="RefSeq" id="XP_020049313.1">
    <property type="nucleotide sequence ID" value="XM_020189407.1"/>
</dbReference>
<dbReference type="InParanoid" id="A0A1D2VN23"/>
<keyword evidence="7" id="KW-0539">Nucleus</keyword>
<evidence type="ECO:0000256" key="4">
    <source>
        <dbReference type="ARBA" id="ARBA00023015"/>
    </source>
</evidence>